<dbReference type="AlphaFoldDB" id="A0A1I7GN15"/>
<feature type="transmembrane region" description="Helical" evidence="6">
    <location>
        <begin position="45"/>
        <end position="62"/>
    </location>
</feature>
<dbReference type="PANTHER" id="PTHR23291">
    <property type="entry name" value="BAX INHIBITOR-RELATED"/>
    <property type="match status" value="1"/>
</dbReference>
<dbReference type="Proteomes" id="UP000199138">
    <property type="component" value="Unassembled WGS sequence"/>
</dbReference>
<feature type="transmembrane region" description="Helical" evidence="6">
    <location>
        <begin position="68"/>
        <end position="86"/>
    </location>
</feature>
<evidence type="ECO:0000256" key="3">
    <source>
        <dbReference type="ARBA" id="ARBA00022692"/>
    </source>
</evidence>
<evidence type="ECO:0000256" key="6">
    <source>
        <dbReference type="RuleBase" id="RU004379"/>
    </source>
</evidence>
<evidence type="ECO:0008006" key="9">
    <source>
        <dbReference type="Google" id="ProtNLM"/>
    </source>
</evidence>
<dbReference type="CDD" id="cd10432">
    <property type="entry name" value="BI-1-like_bacterial"/>
    <property type="match status" value="1"/>
</dbReference>
<comment type="subcellular location">
    <subcellularLocation>
        <location evidence="1">Membrane</location>
        <topology evidence="1">Multi-pass membrane protein</topology>
    </subcellularLocation>
</comment>
<dbReference type="RefSeq" id="WP_394331589.1">
    <property type="nucleotide sequence ID" value="NZ_FPBK01000005.1"/>
</dbReference>
<evidence type="ECO:0000256" key="5">
    <source>
        <dbReference type="ARBA" id="ARBA00023136"/>
    </source>
</evidence>
<evidence type="ECO:0000313" key="7">
    <source>
        <dbReference type="EMBL" id="SFU49721.1"/>
    </source>
</evidence>
<feature type="transmembrane region" description="Helical" evidence="6">
    <location>
        <begin position="12"/>
        <end position="33"/>
    </location>
</feature>
<organism evidence="7 8">
    <name type="scientific">Pustulibacterium marinum</name>
    <dbReference type="NCBI Taxonomy" id="1224947"/>
    <lineage>
        <taxon>Bacteria</taxon>
        <taxon>Pseudomonadati</taxon>
        <taxon>Bacteroidota</taxon>
        <taxon>Flavobacteriia</taxon>
        <taxon>Flavobacteriales</taxon>
        <taxon>Flavobacteriaceae</taxon>
        <taxon>Pustulibacterium</taxon>
    </lineage>
</organism>
<evidence type="ECO:0000313" key="8">
    <source>
        <dbReference type="Proteomes" id="UP000199138"/>
    </source>
</evidence>
<keyword evidence="5 6" id="KW-0472">Membrane</keyword>
<dbReference type="EMBL" id="FPBK01000005">
    <property type="protein sequence ID" value="SFU49721.1"/>
    <property type="molecule type" value="Genomic_DNA"/>
</dbReference>
<proteinExistence type="inferred from homology"/>
<name>A0A1I7GN15_9FLAO</name>
<keyword evidence="3 6" id="KW-0812">Transmembrane</keyword>
<keyword evidence="8" id="KW-1185">Reference proteome</keyword>
<reference evidence="7 8" key="1">
    <citation type="submission" date="2016-10" db="EMBL/GenBank/DDBJ databases">
        <authorList>
            <person name="de Groot N.N."/>
        </authorList>
    </citation>
    <scope>NUCLEOTIDE SEQUENCE [LARGE SCALE GENOMIC DNA]</scope>
    <source>
        <strain evidence="7 8">CGMCC 1.12333</strain>
    </source>
</reference>
<comment type="caution">
    <text evidence="6">Lacks conserved residue(s) required for the propagation of feature annotation.</text>
</comment>
<evidence type="ECO:0000256" key="2">
    <source>
        <dbReference type="ARBA" id="ARBA00010350"/>
    </source>
</evidence>
<accession>A0A1I7GN15</accession>
<comment type="similarity">
    <text evidence="2 6">Belongs to the BI1 family.</text>
</comment>
<evidence type="ECO:0000256" key="4">
    <source>
        <dbReference type="ARBA" id="ARBA00022989"/>
    </source>
</evidence>
<dbReference type="InterPro" id="IPR006214">
    <property type="entry name" value="Bax_inhibitor_1-related"/>
</dbReference>
<dbReference type="GO" id="GO:0005886">
    <property type="term" value="C:plasma membrane"/>
    <property type="evidence" value="ECO:0007669"/>
    <property type="project" value="TreeGrafter"/>
</dbReference>
<dbReference type="STRING" id="1224947.SAMN05216480_10596"/>
<dbReference type="PANTHER" id="PTHR23291:SF50">
    <property type="entry name" value="PROTEIN LIFEGUARD 4"/>
    <property type="match status" value="1"/>
</dbReference>
<dbReference type="Pfam" id="PF01027">
    <property type="entry name" value="Bax1-I"/>
    <property type="match status" value="1"/>
</dbReference>
<gene>
    <name evidence="7" type="ORF">SAMN05216480_10596</name>
</gene>
<feature type="transmembrane region" description="Helical" evidence="6">
    <location>
        <begin position="107"/>
        <end position="130"/>
    </location>
</feature>
<sequence length="134" mass="15172">MKTVIFLAFTEASITSTFLVTAGTFGAMSLYGYTTKSDLLSMKNIGFMGIIGIIIASIVNFFMESEMLYWIITYVGVFIFIGLTAYDTQKLKRLQVENLEADMKQKVAVLGALTLYLDFINLFLFLLRIFGRRK</sequence>
<keyword evidence="4 6" id="KW-1133">Transmembrane helix</keyword>
<evidence type="ECO:0000256" key="1">
    <source>
        <dbReference type="ARBA" id="ARBA00004141"/>
    </source>
</evidence>
<protein>
    <recommendedName>
        <fullName evidence="9">Inner membrane protein YbhL</fullName>
    </recommendedName>
</protein>